<organism evidence="1 2">
    <name type="scientific">Actinophytocola xanthii</name>
    <dbReference type="NCBI Taxonomy" id="1912961"/>
    <lineage>
        <taxon>Bacteria</taxon>
        <taxon>Bacillati</taxon>
        <taxon>Actinomycetota</taxon>
        <taxon>Actinomycetes</taxon>
        <taxon>Pseudonocardiales</taxon>
        <taxon>Pseudonocardiaceae</taxon>
    </lineage>
</organism>
<gene>
    <name evidence="1" type="ORF">BU204_06110</name>
</gene>
<dbReference type="EMBL" id="MSIE01000007">
    <property type="protein sequence ID" value="OLF18522.1"/>
    <property type="molecule type" value="Genomic_DNA"/>
</dbReference>
<name>A0A1Q8CW15_9PSEU</name>
<sequence length="281" mass="30017">MSADSDDARPGLAPGVRSPVGTLFAAVYGGFASHPWQDQDAYSLFHQRSLAMRWLDDIGWVVRRSAAGYEERPTGAAGLWGMNDAGRDRPAAAGAAPVAWFQVGAEPVPAERPLPVQPFLRCVEEVVARLGKLELDAVQVLVPVQGLDVSSRPEPALAPSLLTAGWFGGDGRARTPVRVTLDSGRSPAVPAVAARLREWVGRLDQEVFACDSHSADDHASLAASPPFDDRLWYGPAGHRATFHGTLAEWSLDALGWLGAFLADLSAREGVTTPLLLTVDRP</sequence>
<proteinExistence type="predicted"/>
<accession>A0A1Q8CW15</accession>
<dbReference type="RefSeq" id="WP_075124549.1">
    <property type="nucleotide sequence ID" value="NZ_MSIE01000007.1"/>
</dbReference>
<evidence type="ECO:0000313" key="2">
    <source>
        <dbReference type="Proteomes" id="UP000185596"/>
    </source>
</evidence>
<dbReference type="AlphaFoldDB" id="A0A1Q8CW15"/>
<dbReference type="STRING" id="1912961.BU204_06110"/>
<dbReference type="OrthoDB" id="3617561at2"/>
<protein>
    <submittedName>
        <fullName evidence="1">Uncharacterized protein</fullName>
    </submittedName>
</protein>
<keyword evidence="2" id="KW-1185">Reference proteome</keyword>
<evidence type="ECO:0000313" key="1">
    <source>
        <dbReference type="EMBL" id="OLF18522.1"/>
    </source>
</evidence>
<comment type="caution">
    <text evidence="1">The sequence shown here is derived from an EMBL/GenBank/DDBJ whole genome shotgun (WGS) entry which is preliminary data.</text>
</comment>
<reference evidence="1 2" key="1">
    <citation type="submission" date="2016-12" db="EMBL/GenBank/DDBJ databases">
        <title>The draft genome sequence of Actinophytocola sp. 11-183.</title>
        <authorList>
            <person name="Wang W."/>
            <person name="Yuan L."/>
        </authorList>
    </citation>
    <scope>NUCLEOTIDE SEQUENCE [LARGE SCALE GENOMIC DNA]</scope>
    <source>
        <strain evidence="1 2">11-183</strain>
    </source>
</reference>
<dbReference type="Proteomes" id="UP000185596">
    <property type="component" value="Unassembled WGS sequence"/>
</dbReference>